<dbReference type="SMART" id="SM00450">
    <property type="entry name" value="RHOD"/>
    <property type="match status" value="1"/>
</dbReference>
<feature type="transmembrane region" description="Helical" evidence="1">
    <location>
        <begin position="12"/>
        <end position="29"/>
    </location>
</feature>
<dbReference type="InterPro" id="IPR050229">
    <property type="entry name" value="GlpE_sulfurtransferase"/>
</dbReference>
<keyword evidence="1" id="KW-0472">Membrane</keyword>
<keyword evidence="4" id="KW-1185">Reference proteome</keyword>
<dbReference type="InterPro" id="IPR001763">
    <property type="entry name" value="Rhodanese-like_dom"/>
</dbReference>
<dbReference type="RefSeq" id="WP_165277675.1">
    <property type="nucleotide sequence ID" value="NZ_JAUZQE010000025.1"/>
</dbReference>
<accession>A0ABU1D7M3</accession>
<sequence length="136" mass="14693">MDFFTDQTNILLIIVVITSAVALALPSFLNRGARQLGVNDAVKLANSRDGLFLDIRSADHFKAGAVPQSRNVPAADLNNKLNSLPKDKPIIVVCERGRTAVGVVQNLKKNGFEEVYCLQGGLAAWIEAGLPLTKKH</sequence>
<feature type="domain" description="Rhodanese" evidence="2">
    <location>
        <begin position="46"/>
        <end position="134"/>
    </location>
</feature>
<reference evidence="3 4" key="1">
    <citation type="submission" date="2023-08" db="EMBL/GenBank/DDBJ databases">
        <title>Alcaligenaceae gen. nov., a novel taxon isolated from the sludge of Yixing Pesticide Factory.</title>
        <authorList>
            <person name="Ruan L."/>
        </authorList>
    </citation>
    <scope>NUCLEOTIDE SEQUENCE [LARGE SCALE GENOMIC DNA]</scope>
    <source>
        <strain evidence="3 4">LG-2</strain>
    </source>
</reference>
<evidence type="ECO:0000313" key="4">
    <source>
        <dbReference type="Proteomes" id="UP001232156"/>
    </source>
</evidence>
<dbReference type="Gene3D" id="3.40.250.10">
    <property type="entry name" value="Rhodanese-like domain"/>
    <property type="match status" value="1"/>
</dbReference>
<dbReference type="SUPFAM" id="SSF52821">
    <property type="entry name" value="Rhodanese/Cell cycle control phosphatase"/>
    <property type="match status" value="1"/>
</dbReference>
<dbReference type="CDD" id="cd00158">
    <property type="entry name" value="RHOD"/>
    <property type="match status" value="1"/>
</dbReference>
<dbReference type="InterPro" id="IPR036873">
    <property type="entry name" value="Rhodanese-like_dom_sf"/>
</dbReference>
<dbReference type="Pfam" id="PF00581">
    <property type="entry name" value="Rhodanese"/>
    <property type="match status" value="1"/>
</dbReference>
<comment type="caution">
    <text evidence="3">The sequence shown here is derived from an EMBL/GenBank/DDBJ whole genome shotgun (WGS) entry which is preliminary data.</text>
</comment>
<name>A0ABU1D7M3_9BURK</name>
<evidence type="ECO:0000259" key="2">
    <source>
        <dbReference type="PROSITE" id="PS50206"/>
    </source>
</evidence>
<evidence type="ECO:0000313" key="3">
    <source>
        <dbReference type="EMBL" id="MDR4126448.1"/>
    </source>
</evidence>
<dbReference type="Proteomes" id="UP001232156">
    <property type="component" value="Unassembled WGS sequence"/>
</dbReference>
<keyword evidence="1" id="KW-1133">Transmembrane helix</keyword>
<dbReference type="PANTHER" id="PTHR43031">
    <property type="entry name" value="FAD-DEPENDENT OXIDOREDUCTASE"/>
    <property type="match status" value="1"/>
</dbReference>
<keyword evidence="1" id="KW-0812">Transmembrane</keyword>
<dbReference type="PANTHER" id="PTHR43031:SF18">
    <property type="entry name" value="RHODANESE-RELATED SULFURTRANSFERASES"/>
    <property type="match status" value="1"/>
</dbReference>
<evidence type="ECO:0000256" key="1">
    <source>
        <dbReference type="SAM" id="Phobius"/>
    </source>
</evidence>
<dbReference type="PROSITE" id="PS50206">
    <property type="entry name" value="RHODANESE_3"/>
    <property type="match status" value="1"/>
</dbReference>
<organism evidence="3 4">
    <name type="scientific">Yanghanlia caeni</name>
    <dbReference type="NCBI Taxonomy" id="3064283"/>
    <lineage>
        <taxon>Bacteria</taxon>
        <taxon>Pseudomonadati</taxon>
        <taxon>Pseudomonadota</taxon>
        <taxon>Betaproteobacteria</taxon>
        <taxon>Burkholderiales</taxon>
        <taxon>Alcaligenaceae</taxon>
        <taxon>Yanghanlia</taxon>
    </lineage>
</organism>
<dbReference type="EMBL" id="JAUZQE010000025">
    <property type="protein sequence ID" value="MDR4126448.1"/>
    <property type="molecule type" value="Genomic_DNA"/>
</dbReference>
<protein>
    <submittedName>
        <fullName evidence="3">Rhodanese-like domain-containing protein</fullName>
    </submittedName>
</protein>
<gene>
    <name evidence="3" type="ORF">Q8947_10705</name>
</gene>
<proteinExistence type="predicted"/>